<comment type="caution">
    <text evidence="2">The sequence shown here is derived from an EMBL/GenBank/DDBJ whole genome shotgun (WGS) entry which is preliminary data.</text>
</comment>
<dbReference type="InterPro" id="IPR006674">
    <property type="entry name" value="HD_domain"/>
</dbReference>
<dbReference type="InterPro" id="IPR006675">
    <property type="entry name" value="HDIG_dom"/>
</dbReference>
<reference evidence="2 3" key="1">
    <citation type="journal article" date="2017" name="ISME J.">
        <title>Potential for microbial H2 and metal transformations associated with novel bacteria and archaea in deep terrestrial subsurface sediments.</title>
        <authorList>
            <person name="Hernsdorf A.W."/>
            <person name="Amano Y."/>
            <person name="Miyakawa K."/>
            <person name="Ise K."/>
            <person name="Suzuki Y."/>
            <person name="Anantharaman K."/>
            <person name="Probst A."/>
            <person name="Burstein D."/>
            <person name="Thomas B.C."/>
            <person name="Banfield J.F."/>
        </authorList>
    </citation>
    <scope>NUCLEOTIDE SEQUENCE [LARGE SCALE GENOMIC DNA]</scope>
    <source>
        <strain evidence="2">HGW-Wallbacteria-1</strain>
    </source>
</reference>
<dbReference type="Pfam" id="PF01966">
    <property type="entry name" value="HD"/>
    <property type="match status" value="1"/>
</dbReference>
<gene>
    <name evidence="2" type="ORF">CVV64_08630</name>
</gene>
<dbReference type="Gene3D" id="1.10.3210.10">
    <property type="entry name" value="Hypothetical protein af1432"/>
    <property type="match status" value="1"/>
</dbReference>
<accession>A0A2N1PQ05</accession>
<feature type="domain" description="HD" evidence="1">
    <location>
        <begin position="24"/>
        <end position="118"/>
    </location>
</feature>
<proteinExistence type="predicted"/>
<dbReference type="GO" id="GO:0016787">
    <property type="term" value="F:hydrolase activity"/>
    <property type="evidence" value="ECO:0007669"/>
    <property type="project" value="UniProtKB-KW"/>
</dbReference>
<dbReference type="InterPro" id="IPR003607">
    <property type="entry name" value="HD/PDEase_dom"/>
</dbReference>
<evidence type="ECO:0000313" key="2">
    <source>
        <dbReference type="EMBL" id="PKK90420.1"/>
    </source>
</evidence>
<dbReference type="NCBIfam" id="TIGR00277">
    <property type="entry name" value="HDIG"/>
    <property type="match status" value="1"/>
</dbReference>
<dbReference type="EMBL" id="PGXC01000005">
    <property type="protein sequence ID" value="PKK90420.1"/>
    <property type="molecule type" value="Genomic_DNA"/>
</dbReference>
<sequence>MNEFPDRNTSLELLAGHLKSEQMLIHSLSVEAVMTGFCRALTPRISDSPEMWARTGLLHDIDYELTEKDSSRHALVGAEILRSENYPQDIVNAVLAHNGHTEPDSMMAKALIVADALSGLVYAGALMRPDRRASTMNVKSLKKKYKSKGFAAGANRQHIALCEEWLDLTLESAMEIAINSMGAVEESLGLANADNLVTNSDSCPDAAADTSR</sequence>
<evidence type="ECO:0000259" key="1">
    <source>
        <dbReference type="Pfam" id="PF01966"/>
    </source>
</evidence>
<name>A0A2N1PQ05_9BACT</name>
<organism evidence="2 3">
    <name type="scientific">Candidatus Wallbacteria bacterium HGW-Wallbacteria-1</name>
    <dbReference type="NCBI Taxonomy" id="2013854"/>
    <lineage>
        <taxon>Bacteria</taxon>
        <taxon>Candidatus Walliibacteriota</taxon>
    </lineage>
</organism>
<dbReference type="CDD" id="cd00077">
    <property type="entry name" value="HDc"/>
    <property type="match status" value="1"/>
</dbReference>
<dbReference type="PANTHER" id="PTHR38659">
    <property type="entry name" value="METAL-DEPENDENT PHOSPHOHYDROLASE"/>
    <property type="match status" value="1"/>
</dbReference>
<keyword evidence="2" id="KW-0378">Hydrolase</keyword>
<dbReference type="PANTHER" id="PTHR38659:SF1">
    <property type="entry name" value="METAL DEPENDENT PHOSPHOHYDROLASE"/>
    <property type="match status" value="1"/>
</dbReference>
<dbReference type="AlphaFoldDB" id="A0A2N1PQ05"/>
<dbReference type="Proteomes" id="UP000233256">
    <property type="component" value="Unassembled WGS sequence"/>
</dbReference>
<evidence type="ECO:0000313" key="3">
    <source>
        <dbReference type="Proteomes" id="UP000233256"/>
    </source>
</evidence>
<protein>
    <submittedName>
        <fullName evidence="2">Phosphohydrolase</fullName>
    </submittedName>
</protein>
<dbReference type="SUPFAM" id="SSF109604">
    <property type="entry name" value="HD-domain/PDEase-like"/>
    <property type="match status" value="1"/>
</dbReference>